<evidence type="ECO:0000256" key="5">
    <source>
        <dbReference type="ARBA" id="ARBA00022692"/>
    </source>
</evidence>
<dbReference type="EMBL" id="LR789764">
    <property type="protein sequence ID" value="CAB3265626.1"/>
    <property type="molecule type" value="mRNA"/>
</dbReference>
<dbReference type="InterPro" id="IPR013083">
    <property type="entry name" value="Znf_RING/FYVE/PHD"/>
</dbReference>
<dbReference type="GO" id="GO:0005737">
    <property type="term" value="C:cytoplasm"/>
    <property type="evidence" value="ECO:0007669"/>
    <property type="project" value="UniProtKB-ARBA"/>
</dbReference>
<dbReference type="InterPro" id="IPR001841">
    <property type="entry name" value="Znf_RING"/>
</dbReference>
<evidence type="ECO:0000256" key="9">
    <source>
        <dbReference type="ARBA" id="ARBA00022833"/>
    </source>
</evidence>
<evidence type="ECO:0000256" key="1">
    <source>
        <dbReference type="ARBA" id="ARBA00000900"/>
    </source>
</evidence>
<evidence type="ECO:0000256" key="13">
    <source>
        <dbReference type="ARBA" id="ARBA00046288"/>
    </source>
</evidence>
<accession>A0A6F9DRN5</accession>
<dbReference type="PANTHER" id="PTHR47168">
    <property type="entry name" value="RING ZINC FINGER DOMAIN SUPERFAMILY PROTEIN-RELATED"/>
    <property type="match status" value="1"/>
</dbReference>
<keyword evidence="5 16" id="KW-0812">Transmembrane</keyword>
<dbReference type="Gene3D" id="3.50.30.30">
    <property type="match status" value="1"/>
</dbReference>
<evidence type="ECO:0000256" key="3">
    <source>
        <dbReference type="ARBA" id="ARBA00012483"/>
    </source>
</evidence>
<feature type="chain" id="PRO_5026344988" description="RING-type E3 ubiquitin transferase" evidence="17">
    <location>
        <begin position="24"/>
        <end position="446"/>
    </location>
</feature>
<dbReference type="PROSITE" id="PS50089">
    <property type="entry name" value="ZF_RING_2"/>
    <property type="match status" value="1"/>
</dbReference>
<feature type="signal peptide" evidence="17">
    <location>
        <begin position="1"/>
        <end position="23"/>
    </location>
</feature>
<evidence type="ECO:0000256" key="17">
    <source>
        <dbReference type="SAM" id="SignalP"/>
    </source>
</evidence>
<keyword evidence="10 16" id="KW-1133">Transmembrane helix</keyword>
<comment type="subcellular location">
    <subcellularLocation>
        <location evidence="13">Endomembrane system</location>
        <topology evidence="13">Single-pass type I membrane protein</topology>
    </subcellularLocation>
</comment>
<evidence type="ECO:0000313" key="19">
    <source>
        <dbReference type="EMBL" id="CAB3265626.1"/>
    </source>
</evidence>
<evidence type="ECO:0000256" key="14">
    <source>
        <dbReference type="PROSITE-ProRule" id="PRU00175"/>
    </source>
</evidence>
<proteinExistence type="evidence at transcript level"/>
<dbReference type="SUPFAM" id="SSF57850">
    <property type="entry name" value="RING/U-box"/>
    <property type="match status" value="1"/>
</dbReference>
<dbReference type="Gene3D" id="3.30.40.10">
    <property type="entry name" value="Zinc/RING finger domain, C3HC4 (zinc finger)"/>
    <property type="match status" value="1"/>
</dbReference>
<organism evidence="19">
    <name type="scientific">Phallusia mammillata</name>
    <dbReference type="NCBI Taxonomy" id="59560"/>
    <lineage>
        <taxon>Eukaryota</taxon>
        <taxon>Metazoa</taxon>
        <taxon>Chordata</taxon>
        <taxon>Tunicata</taxon>
        <taxon>Ascidiacea</taxon>
        <taxon>Phlebobranchia</taxon>
        <taxon>Ascidiidae</taxon>
        <taxon>Phallusia</taxon>
    </lineage>
</organism>
<dbReference type="SMART" id="SM00184">
    <property type="entry name" value="RING"/>
    <property type="match status" value="1"/>
</dbReference>
<name>A0A6F9DRN5_9ASCI</name>
<sequence>MPVPLKLSSLFLLQVFLAPFVYSDVIGYDKSNISESFQDYEAEFGTTIESTIVGILAAANPFDACHAIKPWPFPNKPTNQTVSTFVLIMRGGCDFGIKVLNAQNANFDAAIVFDPESETLVRMSSSEAAITDKITIPSVFVGRTAGWKLNESYLYIYGTSPSVQITAGYYPFSIKYYIVPFVTVVGTCFAALLAFMFVKYLRDRRRQRRNRLSRQRLKQLPVKQFHKGDEYDVCAICLDEYEEGDKLRVLPCQHAYHCKCVDPWLTSSKRVCPLCKRRVLSDDESSNSDTDYSDDDSEHAPLLRHAVASSPNSATLATGFSSRNPILRSYSNSTVTSVGSTSHHSIVDEETPHNSMMDLHGQAGSPIFHSFRQTDSPSPHSLTVTADITPARPVILPQHSDEEYSCASSPVVGSEISSYKDAEEIFVVSGAFQTPKESDDDQNPLI</sequence>
<dbReference type="GO" id="GO:0012505">
    <property type="term" value="C:endomembrane system"/>
    <property type="evidence" value="ECO:0007669"/>
    <property type="project" value="UniProtKB-SubCell"/>
</dbReference>
<dbReference type="GO" id="GO:0061630">
    <property type="term" value="F:ubiquitin protein ligase activity"/>
    <property type="evidence" value="ECO:0007669"/>
    <property type="project" value="UniProtKB-EC"/>
</dbReference>
<reference evidence="19" key="1">
    <citation type="submission" date="2020-04" db="EMBL/GenBank/DDBJ databases">
        <authorList>
            <person name="Neveu A P."/>
        </authorList>
    </citation>
    <scope>NUCLEOTIDE SEQUENCE</scope>
    <source>
        <tissue evidence="19">Whole embryo</tissue>
    </source>
</reference>
<evidence type="ECO:0000259" key="18">
    <source>
        <dbReference type="PROSITE" id="PS50089"/>
    </source>
</evidence>
<dbReference type="InterPro" id="IPR046450">
    <property type="entry name" value="PA_dom_sf"/>
</dbReference>
<dbReference type="GO" id="GO:0008270">
    <property type="term" value="F:zinc ion binding"/>
    <property type="evidence" value="ECO:0007669"/>
    <property type="project" value="UniProtKB-KW"/>
</dbReference>
<dbReference type="PANTHER" id="PTHR47168:SF1">
    <property type="entry name" value="OS02G0798600 PROTEIN"/>
    <property type="match status" value="1"/>
</dbReference>
<evidence type="ECO:0000256" key="16">
    <source>
        <dbReference type="SAM" id="Phobius"/>
    </source>
</evidence>
<evidence type="ECO:0000256" key="10">
    <source>
        <dbReference type="ARBA" id="ARBA00022989"/>
    </source>
</evidence>
<evidence type="ECO:0000256" key="7">
    <source>
        <dbReference type="ARBA" id="ARBA00022729"/>
    </source>
</evidence>
<keyword evidence="9" id="KW-0862">Zinc</keyword>
<dbReference type="InterPro" id="IPR051653">
    <property type="entry name" value="E3_ligase_sorting_rcpt"/>
</dbReference>
<comment type="pathway">
    <text evidence="2">Protein modification; protein ubiquitination.</text>
</comment>
<feature type="domain" description="RING-type" evidence="18">
    <location>
        <begin position="234"/>
        <end position="276"/>
    </location>
</feature>
<keyword evidence="4" id="KW-0808">Transferase</keyword>
<evidence type="ECO:0000256" key="6">
    <source>
        <dbReference type="ARBA" id="ARBA00022723"/>
    </source>
</evidence>
<dbReference type="InterPro" id="IPR044744">
    <property type="entry name" value="ZNRF4/RNF13/RNF167_PA"/>
</dbReference>
<dbReference type="CDD" id="cd16796">
    <property type="entry name" value="RING-H2_RNF13"/>
    <property type="match status" value="1"/>
</dbReference>
<keyword evidence="8 14" id="KW-0863">Zinc-finger</keyword>
<evidence type="ECO:0000256" key="15">
    <source>
        <dbReference type="SAM" id="MobiDB-lite"/>
    </source>
</evidence>
<comment type="catalytic activity">
    <reaction evidence="1">
        <text>S-ubiquitinyl-[E2 ubiquitin-conjugating enzyme]-L-cysteine + [acceptor protein]-L-lysine = [E2 ubiquitin-conjugating enzyme]-L-cysteine + N(6)-ubiquitinyl-[acceptor protein]-L-lysine.</text>
        <dbReference type="EC" id="2.3.2.27"/>
    </reaction>
</comment>
<dbReference type="Pfam" id="PF13639">
    <property type="entry name" value="zf-RING_2"/>
    <property type="match status" value="1"/>
</dbReference>
<protein>
    <recommendedName>
        <fullName evidence="3">RING-type E3 ubiquitin transferase</fullName>
        <ecNumber evidence="3">2.3.2.27</ecNumber>
    </recommendedName>
</protein>
<dbReference type="InterPro" id="IPR003137">
    <property type="entry name" value="PA_domain"/>
</dbReference>
<gene>
    <name evidence="19" type="primary">Rnf13</name>
</gene>
<keyword evidence="7 17" id="KW-0732">Signal</keyword>
<evidence type="ECO:0000256" key="12">
    <source>
        <dbReference type="ARBA" id="ARBA00023180"/>
    </source>
</evidence>
<evidence type="ECO:0000256" key="2">
    <source>
        <dbReference type="ARBA" id="ARBA00004906"/>
    </source>
</evidence>
<dbReference type="SUPFAM" id="SSF52025">
    <property type="entry name" value="PA domain"/>
    <property type="match status" value="1"/>
</dbReference>
<dbReference type="EC" id="2.3.2.27" evidence="3"/>
<keyword evidence="6" id="KW-0479">Metal-binding</keyword>
<dbReference type="CDD" id="cd02123">
    <property type="entry name" value="PA_C_RZF_like"/>
    <property type="match status" value="1"/>
</dbReference>
<feature type="transmembrane region" description="Helical" evidence="16">
    <location>
        <begin position="176"/>
        <end position="201"/>
    </location>
</feature>
<keyword evidence="12" id="KW-0325">Glycoprotein</keyword>
<dbReference type="FunFam" id="3.30.40.10:FF:000824">
    <property type="entry name" value="E3 ubiquitin-protein ligase RNF13"/>
    <property type="match status" value="1"/>
</dbReference>
<evidence type="ECO:0000256" key="11">
    <source>
        <dbReference type="ARBA" id="ARBA00023136"/>
    </source>
</evidence>
<evidence type="ECO:0000256" key="8">
    <source>
        <dbReference type="ARBA" id="ARBA00022771"/>
    </source>
</evidence>
<feature type="compositionally biased region" description="Polar residues" evidence="15">
    <location>
        <begin position="371"/>
        <end position="380"/>
    </location>
</feature>
<keyword evidence="11 16" id="KW-0472">Membrane</keyword>
<evidence type="ECO:0000256" key="4">
    <source>
        <dbReference type="ARBA" id="ARBA00022679"/>
    </source>
</evidence>
<dbReference type="Pfam" id="PF02225">
    <property type="entry name" value="PA"/>
    <property type="match status" value="1"/>
</dbReference>
<feature type="region of interest" description="Disordered" evidence="15">
    <location>
        <begin position="354"/>
        <end position="380"/>
    </location>
</feature>
<dbReference type="AlphaFoldDB" id="A0A6F9DRN5"/>